<reference evidence="1" key="1">
    <citation type="submission" date="2023-08" db="EMBL/GenBank/DDBJ databases">
        <authorList>
            <person name="Audoor S."/>
            <person name="Bilcke G."/>
        </authorList>
    </citation>
    <scope>NUCLEOTIDE SEQUENCE</scope>
</reference>
<protein>
    <submittedName>
        <fullName evidence="1">Uncharacterized protein</fullName>
    </submittedName>
</protein>
<dbReference type="Proteomes" id="UP001295423">
    <property type="component" value="Unassembled WGS sequence"/>
</dbReference>
<organism evidence="1 2">
    <name type="scientific">Cylindrotheca closterium</name>
    <dbReference type="NCBI Taxonomy" id="2856"/>
    <lineage>
        <taxon>Eukaryota</taxon>
        <taxon>Sar</taxon>
        <taxon>Stramenopiles</taxon>
        <taxon>Ochrophyta</taxon>
        <taxon>Bacillariophyta</taxon>
        <taxon>Bacillariophyceae</taxon>
        <taxon>Bacillariophycidae</taxon>
        <taxon>Bacillariales</taxon>
        <taxon>Bacillariaceae</taxon>
        <taxon>Cylindrotheca</taxon>
    </lineage>
</organism>
<gene>
    <name evidence="1" type="ORF">CYCCA115_LOCUS23867</name>
</gene>
<sequence>MILARASLSLWAFLQGEPQYFFPLASLVTTSRGALVISITPDASSSSSSSSDSSLEALTSYKQATINDEIVRLQACEPNTNCVSSNYREPPNRYVSPFKIVRDPETAFQRAVRDLIIQQSTSEDDKSGFSVAEIIPNSKYIHLTVPGTAPSSLDDIDIVFSDSVANVKCQARVTLPPPPFCVRKNCINGNMDQRSRIEKLGYILGLPPSDREEMQTAKWTPIFFNSDRVPGFDDEF</sequence>
<dbReference type="EMBL" id="CAKOGP040002425">
    <property type="protein sequence ID" value="CAJ1969748.1"/>
    <property type="molecule type" value="Genomic_DNA"/>
</dbReference>
<name>A0AAD2GEE1_9STRA</name>
<comment type="caution">
    <text evidence="1">The sequence shown here is derived from an EMBL/GenBank/DDBJ whole genome shotgun (WGS) entry which is preliminary data.</text>
</comment>
<evidence type="ECO:0000313" key="1">
    <source>
        <dbReference type="EMBL" id="CAJ1969748.1"/>
    </source>
</evidence>
<evidence type="ECO:0000313" key="2">
    <source>
        <dbReference type="Proteomes" id="UP001295423"/>
    </source>
</evidence>
<accession>A0AAD2GEE1</accession>
<keyword evidence="2" id="KW-1185">Reference proteome</keyword>
<proteinExistence type="predicted"/>
<dbReference type="InterPro" id="IPR010865">
    <property type="entry name" value="DUF1499"/>
</dbReference>
<dbReference type="AlphaFoldDB" id="A0AAD2GEE1"/>
<dbReference type="Pfam" id="PF07386">
    <property type="entry name" value="DUF1499"/>
    <property type="match status" value="1"/>
</dbReference>